<proteinExistence type="predicted"/>
<comment type="caution">
    <text evidence="1">The sequence shown here is derived from an EMBL/GenBank/DDBJ whole genome shotgun (WGS) entry which is preliminary data.</text>
</comment>
<dbReference type="Proteomes" id="UP000029628">
    <property type="component" value="Unassembled WGS sequence"/>
</dbReference>
<dbReference type="EMBL" id="JRNT01000008">
    <property type="protein sequence ID" value="KGF47544.1"/>
    <property type="molecule type" value="Genomic_DNA"/>
</dbReference>
<name>A0A096CQC8_9FIRM</name>
<evidence type="ECO:0000313" key="2">
    <source>
        <dbReference type="Proteomes" id="UP000029628"/>
    </source>
</evidence>
<accession>A0A096CQC8</accession>
<sequence>MKKYNFIVVVYNNDIKASGPIHCIGVRSNSVQGGKWQATHLYRRIANDKSTIINMFYGDPDIDYDDDIELAWDICTDDIVASKVKGRWTNY</sequence>
<evidence type="ECO:0000313" key="1">
    <source>
        <dbReference type="EMBL" id="KGF47544.1"/>
    </source>
</evidence>
<dbReference type="AlphaFoldDB" id="A0A096CQC8"/>
<dbReference type="RefSeq" id="WP_038152036.1">
    <property type="nucleotide sequence ID" value="NZ_JRNT01000008.1"/>
</dbReference>
<gene>
    <name evidence="1" type="ORF">HMPREF0872_03865</name>
</gene>
<organism evidence="1 2">
    <name type="scientific">Veillonella montpellierensis DNF00314</name>
    <dbReference type="NCBI Taxonomy" id="1401067"/>
    <lineage>
        <taxon>Bacteria</taxon>
        <taxon>Bacillati</taxon>
        <taxon>Bacillota</taxon>
        <taxon>Negativicutes</taxon>
        <taxon>Veillonellales</taxon>
        <taxon>Veillonellaceae</taxon>
        <taxon>Veillonella</taxon>
    </lineage>
</organism>
<keyword evidence="2" id="KW-1185">Reference proteome</keyword>
<protein>
    <submittedName>
        <fullName evidence="1">Uncharacterized protein</fullName>
    </submittedName>
</protein>
<reference evidence="1 2" key="1">
    <citation type="submission" date="2014-07" db="EMBL/GenBank/DDBJ databases">
        <authorList>
            <person name="McCorrison J."/>
            <person name="Sanka R."/>
            <person name="Torralba M."/>
            <person name="Gillis M."/>
            <person name="Haft D.H."/>
            <person name="Methe B."/>
            <person name="Sutton G."/>
            <person name="Nelson K.E."/>
        </authorList>
    </citation>
    <scope>NUCLEOTIDE SEQUENCE [LARGE SCALE GENOMIC DNA]</scope>
    <source>
        <strain evidence="1 2">DNF00314</strain>
    </source>
</reference>